<keyword evidence="2" id="KW-1185">Reference proteome</keyword>
<dbReference type="AlphaFoldDB" id="A0AAV5MF64"/>
<proteinExistence type="predicted"/>
<name>A0AAV5MF64_9ROSI</name>
<dbReference type="EMBL" id="BPVZ01000248">
    <property type="protein sequence ID" value="GKV48165.1"/>
    <property type="molecule type" value="Genomic_DNA"/>
</dbReference>
<evidence type="ECO:0000313" key="1">
    <source>
        <dbReference type="EMBL" id="GKV48165.1"/>
    </source>
</evidence>
<comment type="caution">
    <text evidence="1">The sequence shown here is derived from an EMBL/GenBank/DDBJ whole genome shotgun (WGS) entry which is preliminary data.</text>
</comment>
<organism evidence="1 2">
    <name type="scientific">Rubroshorea leprosula</name>
    <dbReference type="NCBI Taxonomy" id="152421"/>
    <lineage>
        <taxon>Eukaryota</taxon>
        <taxon>Viridiplantae</taxon>
        <taxon>Streptophyta</taxon>
        <taxon>Embryophyta</taxon>
        <taxon>Tracheophyta</taxon>
        <taxon>Spermatophyta</taxon>
        <taxon>Magnoliopsida</taxon>
        <taxon>eudicotyledons</taxon>
        <taxon>Gunneridae</taxon>
        <taxon>Pentapetalae</taxon>
        <taxon>rosids</taxon>
        <taxon>malvids</taxon>
        <taxon>Malvales</taxon>
        <taxon>Dipterocarpaceae</taxon>
        <taxon>Rubroshorea</taxon>
    </lineage>
</organism>
<accession>A0AAV5MF64</accession>
<gene>
    <name evidence="1" type="ORF">SLEP1_g54991</name>
</gene>
<protein>
    <submittedName>
        <fullName evidence="1">Uncharacterized protein</fullName>
    </submittedName>
</protein>
<reference evidence="1 2" key="1">
    <citation type="journal article" date="2021" name="Commun. Biol.">
        <title>The genome of Shorea leprosula (Dipterocarpaceae) highlights the ecological relevance of drought in aseasonal tropical rainforests.</title>
        <authorList>
            <person name="Ng K.K.S."/>
            <person name="Kobayashi M.J."/>
            <person name="Fawcett J.A."/>
            <person name="Hatakeyama M."/>
            <person name="Paape T."/>
            <person name="Ng C.H."/>
            <person name="Ang C.C."/>
            <person name="Tnah L.H."/>
            <person name="Lee C.T."/>
            <person name="Nishiyama T."/>
            <person name="Sese J."/>
            <person name="O'Brien M.J."/>
            <person name="Copetti D."/>
            <person name="Mohd Noor M.I."/>
            <person name="Ong R.C."/>
            <person name="Putra M."/>
            <person name="Sireger I.Z."/>
            <person name="Indrioko S."/>
            <person name="Kosugi Y."/>
            <person name="Izuno A."/>
            <person name="Isagi Y."/>
            <person name="Lee S.L."/>
            <person name="Shimizu K.K."/>
        </authorList>
    </citation>
    <scope>NUCLEOTIDE SEQUENCE [LARGE SCALE GENOMIC DNA]</scope>
    <source>
        <strain evidence="1">214</strain>
    </source>
</reference>
<evidence type="ECO:0000313" key="2">
    <source>
        <dbReference type="Proteomes" id="UP001054252"/>
    </source>
</evidence>
<sequence>MHAFTCPKNGLRFQIILKGDEWLALALWKFHNHQGACCLQNDVLRQANEFQF</sequence>
<dbReference type="Proteomes" id="UP001054252">
    <property type="component" value="Unassembled WGS sequence"/>
</dbReference>